<protein>
    <submittedName>
        <fullName evidence="1">Uncharacterized protein</fullName>
    </submittedName>
</protein>
<dbReference type="HOGENOM" id="CLU_051845_0_0_0"/>
<gene>
    <name evidence="1" type="ORF">Apau_0746</name>
</gene>
<dbReference type="eggNOG" id="ENOG5033RUD">
    <property type="taxonomic scope" value="Bacteria"/>
</dbReference>
<dbReference type="EMBL" id="CM001022">
    <property type="protein sequence ID" value="EFQ23174.1"/>
    <property type="molecule type" value="Genomic_DNA"/>
</dbReference>
<evidence type="ECO:0000313" key="1">
    <source>
        <dbReference type="EMBL" id="EFQ23174.1"/>
    </source>
</evidence>
<sequence>MMGPMMNSQCRCTVLLRPLLLVLFLSGFLLPHPASAEPQGQLLYTLHIPFEVGAPAEVRLPDGSAVPCGKVRVLPWKTKYPGFTASRYGVGGEVVATAANAHHFLIDVEGNRGRTLSLIPTATFVATAGLGSCLVVEGTGGMGLWGRYAPTVGSPVYVINAIGSRIRFRSPDLLKVAKALEVEVFVPETAVDYLQIENRVGGRAWYHDGSGDHLFGLVDRPVSGTGRFSGTLYQDASRVRANHLGVLCVSTTPAGDIGGFQIVPRNHTFSPELQETQRMNQWLILRGPDFEDLTGKFPFFSGAVRPADREVAEGAHQGWVLCREGAGPWVPLPVVSDRTEDGLAKVTELRILLH</sequence>
<dbReference type="Proteomes" id="UP000005096">
    <property type="component" value="Chromosome"/>
</dbReference>
<accession>E3CV17</accession>
<evidence type="ECO:0000313" key="2">
    <source>
        <dbReference type="Proteomes" id="UP000005096"/>
    </source>
</evidence>
<proteinExistence type="predicted"/>
<name>E3CV17_9BACT</name>
<dbReference type="PaxDb" id="584708-Apau_0746"/>
<reference evidence="1 2" key="1">
    <citation type="journal article" date="2010" name="Stand. Genomic Sci.">
        <title>Non-contiguous finished genome sequence of Aminomonas paucivorans type strain (GLU-3).</title>
        <authorList>
            <person name="Pitluck S."/>
            <person name="Yasawong M."/>
            <person name="Held B."/>
            <person name="Lapidus A."/>
            <person name="Nolan M."/>
            <person name="Copeland A."/>
            <person name="Lucas S."/>
            <person name="Del Rio T.G."/>
            <person name="Tice H."/>
            <person name="Cheng J.F."/>
            <person name="Chertkov O."/>
            <person name="Goodwin L."/>
            <person name="Tapia R."/>
            <person name="Han C."/>
            <person name="Liolios K."/>
            <person name="Ivanova N."/>
            <person name="Mavromatis K."/>
            <person name="Ovchinnikova G."/>
            <person name="Pati A."/>
            <person name="Chen A."/>
            <person name="Palaniappan K."/>
            <person name="Land M."/>
            <person name="Hauser L."/>
            <person name="Chang Y.J."/>
            <person name="Jeffries C.D."/>
            <person name="Pukall R."/>
            <person name="Spring S."/>
            <person name="Rohde M."/>
            <person name="Sikorski J."/>
            <person name="Goker M."/>
            <person name="Woyke T."/>
            <person name="Bristow J."/>
            <person name="Eisen J.A."/>
            <person name="Markowitz V."/>
            <person name="Hugenholtz P."/>
            <person name="Kyrpides N.C."/>
            <person name="Klenk H.P."/>
        </authorList>
    </citation>
    <scope>NUCLEOTIDE SEQUENCE [LARGE SCALE GENOMIC DNA]</scope>
    <source>
        <strain evidence="1 2">DSM 12260</strain>
    </source>
</reference>
<keyword evidence="2" id="KW-1185">Reference proteome</keyword>
<organism evidence="1 2">
    <name type="scientific">Aminomonas paucivorans DSM 12260</name>
    <dbReference type="NCBI Taxonomy" id="584708"/>
    <lineage>
        <taxon>Bacteria</taxon>
        <taxon>Thermotogati</taxon>
        <taxon>Synergistota</taxon>
        <taxon>Synergistia</taxon>
        <taxon>Synergistales</taxon>
        <taxon>Synergistaceae</taxon>
        <taxon>Aminomonas</taxon>
    </lineage>
</organism>
<dbReference type="AlphaFoldDB" id="E3CV17"/>